<reference evidence="1" key="1">
    <citation type="journal article" date="2014" name="Front. Microbiol.">
        <title>High frequency of phylogenetically diverse reductive dehalogenase-homologous genes in deep subseafloor sedimentary metagenomes.</title>
        <authorList>
            <person name="Kawai M."/>
            <person name="Futagami T."/>
            <person name="Toyoda A."/>
            <person name="Takaki Y."/>
            <person name="Nishi S."/>
            <person name="Hori S."/>
            <person name="Arai W."/>
            <person name="Tsubouchi T."/>
            <person name="Morono Y."/>
            <person name="Uchiyama I."/>
            <person name="Ito T."/>
            <person name="Fujiyama A."/>
            <person name="Inagaki F."/>
            <person name="Takami H."/>
        </authorList>
    </citation>
    <scope>NUCLEOTIDE SEQUENCE</scope>
    <source>
        <strain evidence="1">Expedition CK06-06</strain>
    </source>
</reference>
<dbReference type="AlphaFoldDB" id="X1IC13"/>
<dbReference type="EMBL" id="BARU01033096">
    <property type="protein sequence ID" value="GAH63649.1"/>
    <property type="molecule type" value="Genomic_DNA"/>
</dbReference>
<accession>X1IC13</accession>
<evidence type="ECO:0000313" key="1">
    <source>
        <dbReference type="EMBL" id="GAH63649.1"/>
    </source>
</evidence>
<sequence>MRKTVTQRGERYKNKSKNSFHLVAEESGPDTRIKDIREHILNTFQALRAVLSQQA</sequence>
<organism evidence="1">
    <name type="scientific">marine sediment metagenome</name>
    <dbReference type="NCBI Taxonomy" id="412755"/>
    <lineage>
        <taxon>unclassified sequences</taxon>
        <taxon>metagenomes</taxon>
        <taxon>ecological metagenomes</taxon>
    </lineage>
</organism>
<comment type="caution">
    <text evidence="1">The sequence shown here is derived from an EMBL/GenBank/DDBJ whole genome shotgun (WGS) entry which is preliminary data.</text>
</comment>
<proteinExistence type="predicted"/>
<gene>
    <name evidence="1" type="ORF">S03H2_52114</name>
</gene>
<name>X1IC13_9ZZZZ</name>
<protein>
    <submittedName>
        <fullName evidence="1">Uncharacterized protein</fullName>
    </submittedName>
</protein>